<dbReference type="EMBL" id="PPSL01000003">
    <property type="protein sequence ID" value="PQJ10729.1"/>
    <property type="molecule type" value="Genomic_DNA"/>
</dbReference>
<sequence length="350" mass="38399">MKKITIISAIILLANFAHARGTQWVTKEKKLHRTFTVQPSGRLSVTNSFGNIVIHTWDKNEVVVDVTMTVKGRSDAKATNMLGRIFMEESGGNNQTITFKSGVESGYSISDGNEIRINYVINMPRRNSLDLENKFGNVDLDDILGNVDLAVSFGELHAQNISGSANDMDLSFGSSTIKSIEGGKLKVQHGGVTIDKIQNIKMDNSFSKVNISSANKLKIIHKFGTLKIGSVDDIDGVVNHSDLKIDHLQKRADLGLNYNGSSVIRHIDGSAENIKIGVGYSTLSCYFDQDTNLDIDVKTEFGSFKNRASSSYVTMTNTDENGNTQYYKGKAGKGRGIMDITGNYSTVFFK</sequence>
<organism evidence="2 3">
    <name type="scientific">Flavipsychrobacter stenotrophus</name>
    <dbReference type="NCBI Taxonomy" id="2077091"/>
    <lineage>
        <taxon>Bacteria</taxon>
        <taxon>Pseudomonadati</taxon>
        <taxon>Bacteroidota</taxon>
        <taxon>Chitinophagia</taxon>
        <taxon>Chitinophagales</taxon>
        <taxon>Chitinophagaceae</taxon>
        <taxon>Flavipsychrobacter</taxon>
    </lineage>
</organism>
<evidence type="ECO:0000256" key="1">
    <source>
        <dbReference type="SAM" id="SignalP"/>
    </source>
</evidence>
<comment type="caution">
    <text evidence="2">The sequence shown here is derived from an EMBL/GenBank/DDBJ whole genome shotgun (WGS) entry which is preliminary data.</text>
</comment>
<evidence type="ECO:0008006" key="4">
    <source>
        <dbReference type="Google" id="ProtNLM"/>
    </source>
</evidence>
<feature type="signal peptide" evidence="1">
    <location>
        <begin position="1"/>
        <end position="19"/>
    </location>
</feature>
<proteinExistence type="predicted"/>
<protein>
    <recommendedName>
        <fullName evidence="4">Adhesin domain-containing protein</fullName>
    </recommendedName>
</protein>
<dbReference type="Proteomes" id="UP000239872">
    <property type="component" value="Unassembled WGS sequence"/>
</dbReference>
<name>A0A2S7SUX8_9BACT</name>
<dbReference type="RefSeq" id="WP_105039456.1">
    <property type="nucleotide sequence ID" value="NZ_PPSL01000003.1"/>
</dbReference>
<reference evidence="2 3" key="1">
    <citation type="submission" date="2018-01" db="EMBL/GenBank/DDBJ databases">
        <title>A novel member of the phylum Bacteroidetes isolated from glacier ice.</title>
        <authorList>
            <person name="Liu Q."/>
            <person name="Xin Y.-H."/>
        </authorList>
    </citation>
    <scope>NUCLEOTIDE SEQUENCE [LARGE SCALE GENOMIC DNA]</scope>
    <source>
        <strain evidence="2 3">RB1R16</strain>
    </source>
</reference>
<dbReference type="OrthoDB" id="1117657at2"/>
<evidence type="ECO:0000313" key="2">
    <source>
        <dbReference type="EMBL" id="PQJ10729.1"/>
    </source>
</evidence>
<accession>A0A2S7SUX8</accession>
<gene>
    <name evidence="2" type="ORF">CJD36_012215</name>
</gene>
<keyword evidence="1" id="KW-0732">Signal</keyword>
<keyword evidence="3" id="KW-1185">Reference proteome</keyword>
<dbReference type="AlphaFoldDB" id="A0A2S7SUX8"/>
<evidence type="ECO:0000313" key="3">
    <source>
        <dbReference type="Proteomes" id="UP000239872"/>
    </source>
</evidence>
<feature type="chain" id="PRO_5015641597" description="Adhesin domain-containing protein" evidence="1">
    <location>
        <begin position="20"/>
        <end position="350"/>
    </location>
</feature>